<dbReference type="AlphaFoldDB" id="A0A8E2JRL9"/>
<dbReference type="Proteomes" id="UP000250140">
    <property type="component" value="Unassembled WGS sequence"/>
</dbReference>
<protein>
    <submittedName>
        <fullName evidence="7">RTA1-domain-containing protein</fullName>
    </submittedName>
</protein>
<evidence type="ECO:0000256" key="5">
    <source>
        <dbReference type="SAM" id="MobiDB-lite"/>
    </source>
</evidence>
<organism evidence="7 8">
    <name type="scientific">Glonium stellatum</name>
    <dbReference type="NCBI Taxonomy" id="574774"/>
    <lineage>
        <taxon>Eukaryota</taxon>
        <taxon>Fungi</taxon>
        <taxon>Dikarya</taxon>
        <taxon>Ascomycota</taxon>
        <taxon>Pezizomycotina</taxon>
        <taxon>Dothideomycetes</taxon>
        <taxon>Pleosporomycetidae</taxon>
        <taxon>Gloniales</taxon>
        <taxon>Gloniaceae</taxon>
        <taxon>Glonium</taxon>
    </lineage>
</organism>
<proteinExistence type="predicted"/>
<feature type="transmembrane region" description="Helical" evidence="6">
    <location>
        <begin position="156"/>
        <end position="178"/>
    </location>
</feature>
<dbReference type="OrthoDB" id="3358017at2759"/>
<accession>A0A8E2JRL9</accession>
<evidence type="ECO:0000256" key="4">
    <source>
        <dbReference type="ARBA" id="ARBA00023136"/>
    </source>
</evidence>
<dbReference type="Pfam" id="PF04479">
    <property type="entry name" value="RTA1"/>
    <property type="match status" value="1"/>
</dbReference>
<keyword evidence="3 6" id="KW-1133">Transmembrane helix</keyword>
<gene>
    <name evidence="7" type="ORF">AOQ84DRAFT_440740</name>
</gene>
<name>A0A8E2JRL9_9PEZI</name>
<feature type="transmembrane region" description="Helical" evidence="6">
    <location>
        <begin position="199"/>
        <end position="217"/>
    </location>
</feature>
<feature type="transmembrane region" description="Helical" evidence="6">
    <location>
        <begin position="237"/>
        <end position="255"/>
    </location>
</feature>
<keyword evidence="2 6" id="KW-0812">Transmembrane</keyword>
<sequence>MAGGTKYLLYHYNPSLAAAVIFIVLFIATTTAHTYQLFRKRTWYFIPFLIGGFFEVFGYVGRAINSKQTPNWATGPYIMQSLLLLLAPTLFAASIYMVLGRIILLTDGEIHSLIRARWLTKFFVAGDVLSFLTQSAGGGMIAKAKTTSDSQLGSHVITAGLVIQLLFFGFFMFVAAVFHRRMVLCPTAVSRSLQVPWQRYLIVLYAVSALIVVRSVFRVVEYVQGSEGTLLGHEAYSYVFDATLMFVAMVLFNVYHPWKIISKEKQLAMAGSESAGRGDVETGRGDQYPLAQRGY</sequence>
<dbReference type="PANTHER" id="PTHR31465">
    <property type="entry name" value="PROTEIN RTA1-RELATED"/>
    <property type="match status" value="1"/>
</dbReference>
<evidence type="ECO:0000256" key="1">
    <source>
        <dbReference type="ARBA" id="ARBA00004141"/>
    </source>
</evidence>
<dbReference type="PANTHER" id="PTHR31465:SF35">
    <property type="entry name" value="RTA1 DOMAIN PROTEIN-RELATED"/>
    <property type="match status" value="1"/>
</dbReference>
<evidence type="ECO:0000313" key="8">
    <source>
        <dbReference type="Proteomes" id="UP000250140"/>
    </source>
</evidence>
<comment type="subcellular location">
    <subcellularLocation>
        <location evidence="1">Membrane</location>
        <topology evidence="1">Multi-pass membrane protein</topology>
    </subcellularLocation>
</comment>
<evidence type="ECO:0000256" key="6">
    <source>
        <dbReference type="SAM" id="Phobius"/>
    </source>
</evidence>
<reference evidence="7 8" key="1">
    <citation type="journal article" date="2016" name="Nat. Commun.">
        <title>Ectomycorrhizal ecology is imprinted in the genome of the dominant symbiotic fungus Cenococcum geophilum.</title>
        <authorList>
            <consortium name="DOE Joint Genome Institute"/>
            <person name="Peter M."/>
            <person name="Kohler A."/>
            <person name="Ohm R.A."/>
            <person name="Kuo A."/>
            <person name="Krutzmann J."/>
            <person name="Morin E."/>
            <person name="Arend M."/>
            <person name="Barry K.W."/>
            <person name="Binder M."/>
            <person name="Choi C."/>
            <person name="Clum A."/>
            <person name="Copeland A."/>
            <person name="Grisel N."/>
            <person name="Haridas S."/>
            <person name="Kipfer T."/>
            <person name="LaButti K."/>
            <person name="Lindquist E."/>
            <person name="Lipzen A."/>
            <person name="Maire R."/>
            <person name="Meier B."/>
            <person name="Mihaltcheva S."/>
            <person name="Molinier V."/>
            <person name="Murat C."/>
            <person name="Poggeler S."/>
            <person name="Quandt C.A."/>
            <person name="Sperisen C."/>
            <person name="Tritt A."/>
            <person name="Tisserant E."/>
            <person name="Crous P.W."/>
            <person name="Henrissat B."/>
            <person name="Nehls U."/>
            <person name="Egli S."/>
            <person name="Spatafora J.W."/>
            <person name="Grigoriev I.V."/>
            <person name="Martin F.M."/>
        </authorList>
    </citation>
    <scope>NUCLEOTIDE SEQUENCE [LARGE SCALE GENOMIC DNA]</scope>
    <source>
        <strain evidence="7 8">CBS 207.34</strain>
    </source>
</reference>
<feature type="transmembrane region" description="Helical" evidence="6">
    <location>
        <begin position="42"/>
        <end position="61"/>
    </location>
</feature>
<evidence type="ECO:0000256" key="2">
    <source>
        <dbReference type="ARBA" id="ARBA00022692"/>
    </source>
</evidence>
<dbReference type="EMBL" id="KV750032">
    <property type="protein sequence ID" value="OCL06574.1"/>
    <property type="molecule type" value="Genomic_DNA"/>
</dbReference>
<evidence type="ECO:0000313" key="7">
    <source>
        <dbReference type="EMBL" id="OCL06574.1"/>
    </source>
</evidence>
<dbReference type="GO" id="GO:0016020">
    <property type="term" value="C:membrane"/>
    <property type="evidence" value="ECO:0007669"/>
    <property type="project" value="UniProtKB-SubCell"/>
</dbReference>
<feature type="transmembrane region" description="Helical" evidence="6">
    <location>
        <begin position="81"/>
        <end position="106"/>
    </location>
</feature>
<feature type="transmembrane region" description="Helical" evidence="6">
    <location>
        <begin position="16"/>
        <end position="35"/>
    </location>
</feature>
<keyword evidence="8" id="KW-1185">Reference proteome</keyword>
<dbReference type="InterPro" id="IPR007568">
    <property type="entry name" value="RTA1"/>
</dbReference>
<keyword evidence="4 6" id="KW-0472">Membrane</keyword>
<evidence type="ECO:0000256" key="3">
    <source>
        <dbReference type="ARBA" id="ARBA00022989"/>
    </source>
</evidence>
<feature type="region of interest" description="Disordered" evidence="5">
    <location>
        <begin position="275"/>
        <end position="295"/>
    </location>
</feature>